<sequence>MNVLFVSQCSKRALSETRRILDQFAERRGERTWQTPITQAGLDTVRRLLRKTARKNTAVACHWIRGLDHSELLWIVGDASQFNALGAAPTNSTARDVLRTQDENDWHSGEDIRLLAALAALLHDLGKASRAFQQRLKHGGLERNQYRHEWTSLRLFQAFVGEGDDEQWLQRLITPSTEDDASWLSRLQRDGIDAVTDKPFARLPPLAAAIGWLVLTHHRLPAMPERDSEGLWRHHGAKLRSFQSAQVNDLLGKIDVLWNELPTSSEPSVIAPYWQFEHGLPVTTALWRKRAARLAQRLLERLPRMRAGGWLQDPYVMHVSRLCLMLADHHYSSLSNKSDRVTGEAGYPLHANTRRDTGALNQGLDEHLLGVERHASLALRALPELARNLPSLARHKGLRQRSTGERFQWQNKAADLASGLREASLRHGFFGINLASTGCGKTLANARIMNALATPQHGLRCVIALGLRTLTLQSGHALRQRLALGEDELAIRVGGGASRELFELHTRLAAQAGSESAQPLPEDESFGEGGVLYEGNTDSPVLARLSADPRIRALLTAPILVCTVDHLAPATESQRGGHQIVPMLRLMSSDLVLDELDDFDLDDLPALTRLVHWAGLLGSRVLLSSATLPPALVQGMFLAYRAGREIFQRNRGERPGSAPDIACAWFDEFASQAHACGDAASFESSHLAFASARHAKLGQASREAPRRLARLVPFSPSKAQRVEAFAATLREQALALHAVHHSIDPASGKRVSFGLVRMANIRPLIEVAQALYAQGFPAGYQVHLCVYHAQYPLLLRSAIEAQLDAALARHTPDAVFKLPDIRQRLDAHAAPDQLFIVLGSPVTEVGRDHDYDWAIVEPSSMRSLIQLAGRVQRHRNGVCTQANIAVLSTNLRHIEKPGEPAFCKPGFEDAANLLGSHDLAQLLHDEEYTSPDSRPRIQERPPAVRRPQDNLVDLEHARLRELMLPGAEAKPLTARELRAGIKPTSTLNASSIWSHSLLHLTAVLSQRQPFRDDDVPEVELVLMPDDDGEDYRLKRARDKNELIGVSGPGELLVEASEERLPASAVQGEQISAWGVLDYMDELRQLAETLDMPLAQCARRYGSLRVPKNDRGWCFHPALGLSAKR</sequence>
<feature type="region of interest" description="Disordered" evidence="9">
    <location>
        <begin position="926"/>
        <end position="946"/>
    </location>
</feature>
<dbReference type="Gene3D" id="1.10.3210.30">
    <property type="match status" value="1"/>
</dbReference>
<dbReference type="Gene3D" id="3.40.50.300">
    <property type="entry name" value="P-loop containing nucleotide triphosphate hydrolases"/>
    <property type="match status" value="1"/>
</dbReference>
<dbReference type="Pfam" id="PF22590">
    <property type="entry name" value="Cas3-like_C_2"/>
    <property type="match status" value="1"/>
</dbReference>
<dbReference type="EMBL" id="JBDIVE010000008">
    <property type="protein sequence ID" value="MEN3069652.1"/>
    <property type="molecule type" value="Genomic_DNA"/>
</dbReference>
<feature type="domain" description="HD Cas3-type" evidence="10">
    <location>
        <begin position="102"/>
        <end position="331"/>
    </location>
</feature>
<comment type="similarity">
    <text evidence="2">In the central section; belongs to the CRISPR-associated helicase Cas3 family.</text>
</comment>
<dbReference type="PROSITE" id="PS51643">
    <property type="entry name" value="HD_CAS3"/>
    <property type="match status" value="1"/>
</dbReference>
<evidence type="ECO:0000259" key="10">
    <source>
        <dbReference type="PROSITE" id="PS51643"/>
    </source>
</evidence>
<evidence type="ECO:0000256" key="2">
    <source>
        <dbReference type="ARBA" id="ARBA00009046"/>
    </source>
</evidence>
<evidence type="ECO:0000313" key="11">
    <source>
        <dbReference type="EMBL" id="MEN3069652.1"/>
    </source>
</evidence>
<reference evidence="11 12" key="1">
    <citation type="journal article" date="2018" name="Int. J. Syst. Evol. Microbiol.">
        <title>Uliginosibacterium sediminicola sp. nov., isolated from freshwater sediment.</title>
        <authorList>
            <person name="Hwang W.M."/>
            <person name="Kim S.M."/>
            <person name="Kang K."/>
            <person name="Ahn T.Y."/>
        </authorList>
    </citation>
    <scope>NUCLEOTIDE SEQUENCE [LARGE SCALE GENOMIC DNA]</scope>
    <source>
        <strain evidence="11 12">M1-21</strain>
    </source>
</reference>
<evidence type="ECO:0000256" key="4">
    <source>
        <dbReference type="ARBA" id="ARBA00022741"/>
    </source>
</evidence>
<keyword evidence="8" id="KW-0051">Antiviral defense</keyword>
<dbReference type="InterPro" id="IPR054712">
    <property type="entry name" value="Cas3-like_dom"/>
</dbReference>
<organism evidence="11 12">
    <name type="scientific">Uliginosibacterium sediminicola</name>
    <dbReference type="NCBI Taxonomy" id="2024550"/>
    <lineage>
        <taxon>Bacteria</taxon>
        <taxon>Pseudomonadati</taxon>
        <taxon>Pseudomonadota</taxon>
        <taxon>Betaproteobacteria</taxon>
        <taxon>Rhodocyclales</taxon>
        <taxon>Zoogloeaceae</taxon>
        <taxon>Uliginosibacterium</taxon>
    </lineage>
</organism>
<evidence type="ECO:0000256" key="6">
    <source>
        <dbReference type="ARBA" id="ARBA00022806"/>
    </source>
</evidence>
<keyword evidence="5" id="KW-0378">Hydrolase</keyword>
<dbReference type="InterPro" id="IPR048823">
    <property type="entry name" value="Cas3_I-F_Cas2"/>
</dbReference>
<accession>A0ABU9Z1N2</accession>
<dbReference type="InterPro" id="IPR013395">
    <property type="entry name" value="CRISPR-assoc_Cas3_yers"/>
</dbReference>
<dbReference type="InterPro" id="IPR027417">
    <property type="entry name" value="P-loop_NTPase"/>
</dbReference>
<dbReference type="InterPro" id="IPR048824">
    <property type="entry name" value="Cas3-like_C"/>
</dbReference>
<evidence type="ECO:0000256" key="3">
    <source>
        <dbReference type="ARBA" id="ARBA00022723"/>
    </source>
</evidence>
<dbReference type="NCBIfam" id="TIGR02562">
    <property type="entry name" value="cas3_yersinia"/>
    <property type="match status" value="1"/>
</dbReference>
<evidence type="ECO:0000256" key="5">
    <source>
        <dbReference type="ARBA" id="ARBA00022801"/>
    </source>
</evidence>
<name>A0ABU9Z1N2_9RHOO</name>
<evidence type="ECO:0000313" key="12">
    <source>
        <dbReference type="Proteomes" id="UP001410394"/>
    </source>
</evidence>
<dbReference type="Pfam" id="PF21802">
    <property type="entry name" value="Cas3-like_C"/>
    <property type="match status" value="1"/>
</dbReference>
<comment type="similarity">
    <text evidence="1">In the N-terminal section; belongs to the CRISPR-associated nuclease Cas3-HD family.</text>
</comment>
<proteinExistence type="inferred from homology"/>
<comment type="caution">
    <text evidence="11">The sequence shown here is derived from an EMBL/GenBank/DDBJ whole genome shotgun (WGS) entry which is preliminary data.</text>
</comment>
<keyword evidence="4" id="KW-0547">Nucleotide-binding</keyword>
<dbReference type="InterPro" id="IPR006483">
    <property type="entry name" value="CRISPR-assoc_Cas3_HD"/>
</dbReference>
<gene>
    <name evidence="11" type="primary">cas3f</name>
    <name evidence="11" type="ORF">ABDB84_14285</name>
</gene>
<dbReference type="Proteomes" id="UP001410394">
    <property type="component" value="Unassembled WGS sequence"/>
</dbReference>
<keyword evidence="12" id="KW-1185">Reference proteome</keyword>
<evidence type="ECO:0000256" key="8">
    <source>
        <dbReference type="ARBA" id="ARBA00023118"/>
    </source>
</evidence>
<evidence type="ECO:0000256" key="9">
    <source>
        <dbReference type="SAM" id="MobiDB-lite"/>
    </source>
</evidence>
<feature type="compositionally biased region" description="Basic and acidic residues" evidence="9">
    <location>
        <begin position="926"/>
        <end position="939"/>
    </location>
</feature>
<dbReference type="Pfam" id="PF18019">
    <property type="entry name" value="Cas3_HD"/>
    <property type="match status" value="1"/>
</dbReference>
<evidence type="ECO:0000256" key="1">
    <source>
        <dbReference type="ARBA" id="ARBA00006847"/>
    </source>
</evidence>
<evidence type="ECO:0000256" key="7">
    <source>
        <dbReference type="ARBA" id="ARBA00022840"/>
    </source>
</evidence>
<dbReference type="InterPro" id="IPR038257">
    <property type="entry name" value="CRISPR-assoc_Cas3_HD_sf"/>
</dbReference>
<dbReference type="RefSeq" id="WP_345920425.1">
    <property type="nucleotide sequence ID" value="NZ_JBDIVE010000008.1"/>
</dbReference>
<protein>
    <submittedName>
        <fullName evidence="11">Type I-F CRISPR-associated helicase Cas3f</fullName>
    </submittedName>
</protein>
<dbReference type="Pfam" id="PF21384">
    <property type="entry name" value="Cas3_I-F_Cas2"/>
    <property type="match status" value="1"/>
</dbReference>
<keyword evidence="6" id="KW-0347">Helicase</keyword>
<keyword evidence="3" id="KW-0479">Metal-binding</keyword>
<keyword evidence="7" id="KW-0067">ATP-binding</keyword>
<dbReference type="SUPFAM" id="SSF52540">
    <property type="entry name" value="P-loop containing nucleoside triphosphate hydrolases"/>
    <property type="match status" value="1"/>
</dbReference>